<dbReference type="OrthoDB" id="286811at2759"/>
<protein>
    <submittedName>
        <fullName evidence="11">ETC complex I subunit</fullName>
    </submittedName>
</protein>
<comment type="subunit">
    <text evidence="4">Complex I is composed of 45 different subunits.</text>
</comment>
<keyword evidence="8" id="KW-0249">Electron transport</keyword>
<evidence type="ECO:0000256" key="10">
    <source>
        <dbReference type="ARBA" id="ARBA00023136"/>
    </source>
</evidence>
<keyword evidence="7" id="KW-0999">Mitochondrion inner membrane</keyword>
<dbReference type="AlphaFoldDB" id="A0A5E4M7F2"/>
<evidence type="ECO:0000256" key="2">
    <source>
        <dbReference type="ARBA" id="ARBA00004443"/>
    </source>
</evidence>
<evidence type="ECO:0000256" key="3">
    <source>
        <dbReference type="ARBA" id="ARBA00010261"/>
    </source>
</evidence>
<evidence type="ECO:0000256" key="1">
    <source>
        <dbReference type="ARBA" id="ARBA00003195"/>
    </source>
</evidence>
<dbReference type="InterPro" id="IPR006806">
    <property type="entry name" value="NDUFA5"/>
</dbReference>
<organism evidence="11 12">
    <name type="scientific">Cinara cedri</name>
    <dbReference type="NCBI Taxonomy" id="506608"/>
    <lineage>
        <taxon>Eukaryota</taxon>
        <taxon>Metazoa</taxon>
        <taxon>Ecdysozoa</taxon>
        <taxon>Arthropoda</taxon>
        <taxon>Hexapoda</taxon>
        <taxon>Insecta</taxon>
        <taxon>Pterygota</taxon>
        <taxon>Neoptera</taxon>
        <taxon>Paraneoptera</taxon>
        <taxon>Hemiptera</taxon>
        <taxon>Sternorrhyncha</taxon>
        <taxon>Aphidomorpha</taxon>
        <taxon>Aphidoidea</taxon>
        <taxon>Aphididae</taxon>
        <taxon>Lachninae</taxon>
        <taxon>Cinara</taxon>
    </lineage>
</organism>
<proteinExistence type="inferred from homology"/>
<dbReference type="PANTHER" id="PTHR12653:SF0">
    <property type="entry name" value="NADH DEHYDROGENASE [UBIQUINONE] 1 ALPHA SUBCOMPLEX SUBUNIT 5"/>
    <property type="match status" value="1"/>
</dbReference>
<keyword evidence="12" id="KW-1185">Reference proteome</keyword>
<dbReference type="Proteomes" id="UP000325440">
    <property type="component" value="Unassembled WGS sequence"/>
</dbReference>
<keyword evidence="5" id="KW-0813">Transport</keyword>
<evidence type="ECO:0000256" key="6">
    <source>
        <dbReference type="ARBA" id="ARBA00022660"/>
    </source>
</evidence>
<sequence length="119" mass="13854">MSYKYLKKTTGLTRLNVAKNPQHTLSVLYGKILRTIQKMPEDASYRKYTEEIVSNRAKIVQECQTVEDIEKKINCGQAEELIVQAENELILTRKMLSFKPWESIIVRPNADQWTWPPGK</sequence>
<dbReference type="GO" id="GO:0022904">
    <property type="term" value="P:respiratory electron transport chain"/>
    <property type="evidence" value="ECO:0007669"/>
    <property type="project" value="InterPro"/>
</dbReference>
<evidence type="ECO:0000256" key="4">
    <source>
        <dbReference type="ARBA" id="ARBA00011533"/>
    </source>
</evidence>
<evidence type="ECO:0000313" key="11">
    <source>
        <dbReference type="EMBL" id="VVC26318.1"/>
    </source>
</evidence>
<dbReference type="Pfam" id="PF04716">
    <property type="entry name" value="ETC_C1_NDUFA5"/>
    <property type="match status" value="1"/>
</dbReference>
<evidence type="ECO:0000256" key="8">
    <source>
        <dbReference type="ARBA" id="ARBA00022982"/>
    </source>
</evidence>
<dbReference type="EMBL" id="CABPRJ010000030">
    <property type="protein sequence ID" value="VVC26318.1"/>
    <property type="molecule type" value="Genomic_DNA"/>
</dbReference>
<comment type="similarity">
    <text evidence="3">Belongs to the complex I NDUFA5 subunit family.</text>
</comment>
<dbReference type="PANTHER" id="PTHR12653">
    <property type="entry name" value="NADH-UBIQUINONE OXIDOREDUCTASE 13 KD-B SUBUNIT"/>
    <property type="match status" value="1"/>
</dbReference>
<keyword evidence="9" id="KW-0496">Mitochondrion</keyword>
<comment type="subcellular location">
    <subcellularLocation>
        <location evidence="2">Mitochondrion inner membrane</location>
        <topology evidence="2">Peripheral membrane protein</topology>
        <orientation evidence="2">Matrix side</orientation>
    </subcellularLocation>
</comment>
<keyword evidence="10" id="KW-0472">Membrane</keyword>
<keyword evidence="6" id="KW-0679">Respiratory chain</keyword>
<evidence type="ECO:0000256" key="7">
    <source>
        <dbReference type="ARBA" id="ARBA00022792"/>
    </source>
</evidence>
<evidence type="ECO:0000313" key="12">
    <source>
        <dbReference type="Proteomes" id="UP000325440"/>
    </source>
</evidence>
<evidence type="ECO:0000256" key="5">
    <source>
        <dbReference type="ARBA" id="ARBA00022448"/>
    </source>
</evidence>
<name>A0A5E4M7F2_9HEMI</name>
<accession>A0A5E4M7F2</accession>
<evidence type="ECO:0000256" key="9">
    <source>
        <dbReference type="ARBA" id="ARBA00023128"/>
    </source>
</evidence>
<gene>
    <name evidence="11" type="ORF">CINCED_3A024969</name>
</gene>
<reference evidence="11 12" key="1">
    <citation type="submission" date="2019-08" db="EMBL/GenBank/DDBJ databases">
        <authorList>
            <person name="Alioto T."/>
            <person name="Alioto T."/>
            <person name="Gomez Garrido J."/>
        </authorList>
    </citation>
    <scope>NUCLEOTIDE SEQUENCE [LARGE SCALE GENOMIC DNA]</scope>
</reference>
<dbReference type="GO" id="GO:0005743">
    <property type="term" value="C:mitochondrial inner membrane"/>
    <property type="evidence" value="ECO:0007669"/>
    <property type="project" value="UniProtKB-SubCell"/>
</dbReference>
<comment type="function">
    <text evidence="1">Accessory subunit of the mitochondrial membrane respiratory chain NADH dehydrogenase (Complex I), that is believed not to be involved in catalysis. Complex I functions in the transfer of electrons from NADH to the respiratory chain. The immediate electron acceptor for the enzyme is believed to be ubiquinone.</text>
</comment>